<evidence type="ECO:0000256" key="1">
    <source>
        <dbReference type="SAM" id="MobiDB-lite"/>
    </source>
</evidence>
<dbReference type="Gene3D" id="2.40.50.140">
    <property type="entry name" value="Nucleic acid-binding proteins"/>
    <property type="match status" value="1"/>
</dbReference>
<reference evidence="3" key="1">
    <citation type="submission" date="2020-10" db="EMBL/GenBank/DDBJ databases">
        <authorList>
            <person name="Gilroy R."/>
        </authorList>
    </citation>
    <scope>NUCLEOTIDE SEQUENCE</scope>
    <source>
        <strain evidence="3">11687</strain>
    </source>
</reference>
<dbReference type="GO" id="GO:0008408">
    <property type="term" value="F:3'-5' exonuclease activity"/>
    <property type="evidence" value="ECO:0007669"/>
    <property type="project" value="InterPro"/>
</dbReference>
<dbReference type="EMBL" id="DVMZ01000175">
    <property type="protein sequence ID" value="HIU59752.1"/>
    <property type="molecule type" value="Genomic_DNA"/>
</dbReference>
<dbReference type="PANTHER" id="PTHR32294">
    <property type="entry name" value="DNA POLYMERASE III SUBUNIT ALPHA"/>
    <property type="match status" value="1"/>
</dbReference>
<dbReference type="InterPro" id="IPR004365">
    <property type="entry name" value="NA-bd_OB_tRNA"/>
</dbReference>
<comment type="caution">
    <text evidence="3">The sequence shown here is derived from an EMBL/GenBank/DDBJ whole genome shotgun (WGS) entry which is preliminary data.</text>
</comment>
<sequence length="202" mass="21751">YTELTDGQQVSMGGMISSYKKLQTRSGSFMAFVTVEDLYGTVECVCFPKVYDQIKGFLAPDTVVSLTGKIDIDEEKAPTIIVDRMSEFRPEEQGGTGGRKGGDSRVGYGGQGDRAGYGNAGGGTEAGEPAPARAKALWLNIGSLSDEDVEELMESLCSYEGDTPVYFVRGRTKMVCSQKVNPGKALMAELASFLSRENIKLI</sequence>
<reference evidence="3" key="2">
    <citation type="journal article" date="2021" name="PeerJ">
        <title>Extensive microbial diversity within the chicken gut microbiome revealed by metagenomics and culture.</title>
        <authorList>
            <person name="Gilroy R."/>
            <person name="Ravi A."/>
            <person name="Getino M."/>
            <person name="Pursley I."/>
            <person name="Horton D.L."/>
            <person name="Alikhan N.F."/>
            <person name="Baker D."/>
            <person name="Gharbi K."/>
            <person name="Hall N."/>
            <person name="Watson M."/>
            <person name="Adriaenssens E.M."/>
            <person name="Foster-Nyarko E."/>
            <person name="Jarju S."/>
            <person name="Secka A."/>
            <person name="Antonio M."/>
            <person name="Oren A."/>
            <person name="Chaudhuri R.R."/>
            <person name="La Ragione R."/>
            <person name="Hildebrand F."/>
            <person name="Pallen M.J."/>
        </authorList>
    </citation>
    <scope>NUCLEOTIDE SEQUENCE</scope>
    <source>
        <strain evidence="3">11687</strain>
    </source>
</reference>
<dbReference type="InterPro" id="IPR004805">
    <property type="entry name" value="DnaE2/DnaE/PolC"/>
</dbReference>
<feature type="compositionally biased region" description="Gly residues" evidence="1">
    <location>
        <begin position="107"/>
        <end position="125"/>
    </location>
</feature>
<feature type="domain" description="OB" evidence="2">
    <location>
        <begin position="10"/>
        <end position="86"/>
    </location>
</feature>
<gene>
    <name evidence="3" type="ORF">IAC57_06580</name>
</gene>
<organism evidence="3 4">
    <name type="scientific">Candidatus Scatosoma pullistercoris</name>
    <dbReference type="NCBI Taxonomy" id="2840934"/>
    <lineage>
        <taxon>Bacteria</taxon>
        <taxon>Bacillati</taxon>
        <taxon>Bacillota</taxon>
        <taxon>Clostridia</taxon>
        <taxon>Candidatus Scatosoma</taxon>
    </lineage>
</organism>
<proteinExistence type="predicted"/>
<dbReference type="AlphaFoldDB" id="A0A9D1SHE4"/>
<name>A0A9D1SHE4_9FIRM</name>
<dbReference type="GO" id="GO:0006260">
    <property type="term" value="P:DNA replication"/>
    <property type="evidence" value="ECO:0007669"/>
    <property type="project" value="InterPro"/>
</dbReference>
<dbReference type="InterPro" id="IPR012340">
    <property type="entry name" value="NA-bd_OB-fold"/>
</dbReference>
<evidence type="ECO:0000259" key="2">
    <source>
        <dbReference type="Pfam" id="PF01336"/>
    </source>
</evidence>
<dbReference type="GO" id="GO:0003676">
    <property type="term" value="F:nucleic acid binding"/>
    <property type="evidence" value="ECO:0007669"/>
    <property type="project" value="InterPro"/>
</dbReference>
<accession>A0A9D1SHE4</accession>
<evidence type="ECO:0000313" key="3">
    <source>
        <dbReference type="EMBL" id="HIU59752.1"/>
    </source>
</evidence>
<protein>
    <recommendedName>
        <fullName evidence="2">OB domain-containing protein</fullName>
    </recommendedName>
</protein>
<feature type="non-terminal residue" evidence="3">
    <location>
        <position position="1"/>
    </location>
</feature>
<dbReference type="CDD" id="cd04485">
    <property type="entry name" value="DnaE_OBF"/>
    <property type="match status" value="1"/>
</dbReference>
<dbReference type="Proteomes" id="UP000824081">
    <property type="component" value="Unassembled WGS sequence"/>
</dbReference>
<dbReference type="Pfam" id="PF01336">
    <property type="entry name" value="tRNA_anti-codon"/>
    <property type="match status" value="1"/>
</dbReference>
<evidence type="ECO:0000313" key="4">
    <source>
        <dbReference type="Proteomes" id="UP000824081"/>
    </source>
</evidence>
<feature type="region of interest" description="Disordered" evidence="1">
    <location>
        <begin position="85"/>
        <end position="127"/>
    </location>
</feature>